<dbReference type="KEGG" id="amob:HG15A2_37800"/>
<dbReference type="InterPro" id="IPR051257">
    <property type="entry name" value="Diverse_CBS-Domain"/>
</dbReference>
<dbReference type="Pfam" id="PF00571">
    <property type="entry name" value="CBS"/>
    <property type="match status" value="2"/>
</dbReference>
<dbReference type="PANTHER" id="PTHR43080:SF2">
    <property type="entry name" value="CBS DOMAIN-CONTAINING PROTEIN"/>
    <property type="match status" value="1"/>
</dbReference>
<sequence>MSRLKQNESITHIMSKDLQTINSQTPLSTVGKIFAESGFHHLPVVSGEKLVGIVSFVDLMRVSFKDSFGVTAQQTVYDVLDRTLDVEAIMTKNPVTVCSNDTIKHAASILARGDFHALPIVGDDQQLLGLVTSADLINYLLEQY</sequence>
<proteinExistence type="predicted"/>
<dbReference type="PROSITE" id="PS51371">
    <property type="entry name" value="CBS"/>
    <property type="match status" value="2"/>
</dbReference>
<dbReference type="Gene3D" id="3.10.580.10">
    <property type="entry name" value="CBS-domain"/>
    <property type="match status" value="1"/>
</dbReference>
<dbReference type="SMART" id="SM00116">
    <property type="entry name" value="CBS"/>
    <property type="match status" value="2"/>
</dbReference>
<dbReference type="Proteomes" id="UP000319852">
    <property type="component" value="Chromosome"/>
</dbReference>
<dbReference type="OrthoDB" id="9794094at2"/>
<name>A0A517MZX5_9BACT</name>
<feature type="domain" description="CBS" evidence="3">
    <location>
        <begin position="90"/>
        <end position="144"/>
    </location>
</feature>
<feature type="domain" description="CBS" evidence="3">
    <location>
        <begin position="14"/>
        <end position="70"/>
    </location>
</feature>
<evidence type="ECO:0000313" key="4">
    <source>
        <dbReference type="EMBL" id="QDT00442.1"/>
    </source>
</evidence>
<protein>
    <submittedName>
        <fullName evidence="4">Inosine 5'-monophosphate dehydrogenase</fullName>
    </submittedName>
</protein>
<gene>
    <name evidence="4" type="ORF">HG15A2_37800</name>
</gene>
<dbReference type="SUPFAM" id="SSF54631">
    <property type="entry name" value="CBS-domain pair"/>
    <property type="match status" value="1"/>
</dbReference>
<dbReference type="PANTHER" id="PTHR43080">
    <property type="entry name" value="CBS DOMAIN-CONTAINING PROTEIN CBSX3, MITOCHONDRIAL"/>
    <property type="match status" value="1"/>
</dbReference>
<organism evidence="4 5">
    <name type="scientific">Adhaeretor mobilis</name>
    <dbReference type="NCBI Taxonomy" id="1930276"/>
    <lineage>
        <taxon>Bacteria</taxon>
        <taxon>Pseudomonadati</taxon>
        <taxon>Planctomycetota</taxon>
        <taxon>Planctomycetia</taxon>
        <taxon>Pirellulales</taxon>
        <taxon>Lacipirellulaceae</taxon>
        <taxon>Adhaeretor</taxon>
    </lineage>
</organism>
<dbReference type="InterPro" id="IPR000644">
    <property type="entry name" value="CBS_dom"/>
</dbReference>
<keyword evidence="1 2" id="KW-0129">CBS domain</keyword>
<reference evidence="4 5" key="1">
    <citation type="submission" date="2019-02" db="EMBL/GenBank/DDBJ databases">
        <title>Deep-cultivation of Planctomycetes and their phenomic and genomic characterization uncovers novel biology.</title>
        <authorList>
            <person name="Wiegand S."/>
            <person name="Jogler M."/>
            <person name="Boedeker C."/>
            <person name="Pinto D."/>
            <person name="Vollmers J."/>
            <person name="Rivas-Marin E."/>
            <person name="Kohn T."/>
            <person name="Peeters S.H."/>
            <person name="Heuer A."/>
            <person name="Rast P."/>
            <person name="Oberbeckmann S."/>
            <person name="Bunk B."/>
            <person name="Jeske O."/>
            <person name="Meyerdierks A."/>
            <person name="Storesund J.E."/>
            <person name="Kallscheuer N."/>
            <person name="Luecker S."/>
            <person name="Lage O.M."/>
            <person name="Pohl T."/>
            <person name="Merkel B.J."/>
            <person name="Hornburger P."/>
            <person name="Mueller R.-W."/>
            <person name="Bruemmer F."/>
            <person name="Labrenz M."/>
            <person name="Spormann A.M."/>
            <person name="Op den Camp H."/>
            <person name="Overmann J."/>
            <person name="Amann R."/>
            <person name="Jetten M.S.M."/>
            <person name="Mascher T."/>
            <person name="Medema M.H."/>
            <person name="Devos D.P."/>
            <person name="Kaster A.-K."/>
            <person name="Ovreas L."/>
            <person name="Rohde M."/>
            <person name="Galperin M.Y."/>
            <person name="Jogler C."/>
        </authorList>
    </citation>
    <scope>NUCLEOTIDE SEQUENCE [LARGE SCALE GENOMIC DNA]</scope>
    <source>
        <strain evidence="4 5">HG15A2</strain>
    </source>
</reference>
<evidence type="ECO:0000256" key="2">
    <source>
        <dbReference type="PROSITE-ProRule" id="PRU00703"/>
    </source>
</evidence>
<dbReference type="InterPro" id="IPR046342">
    <property type="entry name" value="CBS_dom_sf"/>
</dbReference>
<evidence type="ECO:0000259" key="3">
    <source>
        <dbReference type="PROSITE" id="PS51371"/>
    </source>
</evidence>
<dbReference type="AlphaFoldDB" id="A0A517MZX5"/>
<evidence type="ECO:0000313" key="5">
    <source>
        <dbReference type="Proteomes" id="UP000319852"/>
    </source>
</evidence>
<accession>A0A517MZX5</accession>
<dbReference type="RefSeq" id="WP_145061952.1">
    <property type="nucleotide sequence ID" value="NZ_CP036263.1"/>
</dbReference>
<evidence type="ECO:0000256" key="1">
    <source>
        <dbReference type="ARBA" id="ARBA00023122"/>
    </source>
</evidence>
<dbReference type="EMBL" id="CP036263">
    <property type="protein sequence ID" value="QDT00442.1"/>
    <property type="molecule type" value="Genomic_DNA"/>
</dbReference>
<keyword evidence="5" id="KW-1185">Reference proteome</keyword>